<dbReference type="InterPro" id="IPR036864">
    <property type="entry name" value="Zn2-C6_fun-type_DNA-bd_sf"/>
</dbReference>
<name>A0A0H2REZ3_9AGAM</name>
<dbReference type="Gene3D" id="4.10.240.10">
    <property type="entry name" value="Zn(2)-C6 fungal-type DNA-binding domain"/>
    <property type="match status" value="1"/>
</dbReference>
<dbReference type="SUPFAM" id="SSF57701">
    <property type="entry name" value="Zn2/Cys6 DNA-binding domain"/>
    <property type="match status" value="1"/>
</dbReference>
<feature type="compositionally biased region" description="Low complexity" evidence="1">
    <location>
        <begin position="180"/>
        <end position="192"/>
    </location>
</feature>
<protein>
    <recommendedName>
        <fullName evidence="2">Zn(2)-C6 fungal-type domain-containing protein</fullName>
    </recommendedName>
</protein>
<dbReference type="EMBL" id="KQ086034">
    <property type="protein sequence ID" value="KLO10142.1"/>
    <property type="molecule type" value="Genomic_DNA"/>
</dbReference>
<dbReference type="PROSITE" id="PS00463">
    <property type="entry name" value="ZN2_CY6_FUNGAL_1"/>
    <property type="match status" value="1"/>
</dbReference>
<keyword evidence="4" id="KW-1185">Reference proteome</keyword>
<accession>A0A0H2REZ3</accession>
<dbReference type="PROSITE" id="PS50048">
    <property type="entry name" value="ZN2_CY6_FUNGAL_2"/>
    <property type="match status" value="1"/>
</dbReference>
<feature type="domain" description="Zn(2)-C6 fungal-type" evidence="2">
    <location>
        <begin position="38"/>
        <end position="70"/>
    </location>
</feature>
<dbReference type="GO" id="GO:0000981">
    <property type="term" value="F:DNA-binding transcription factor activity, RNA polymerase II-specific"/>
    <property type="evidence" value="ECO:0007669"/>
    <property type="project" value="InterPro"/>
</dbReference>
<evidence type="ECO:0000313" key="4">
    <source>
        <dbReference type="Proteomes" id="UP000053477"/>
    </source>
</evidence>
<gene>
    <name evidence="3" type="ORF">SCHPADRAFT_531350</name>
</gene>
<dbReference type="AlphaFoldDB" id="A0A0H2REZ3"/>
<evidence type="ECO:0000259" key="2">
    <source>
        <dbReference type="PROSITE" id="PS50048"/>
    </source>
</evidence>
<feature type="region of interest" description="Disordered" evidence="1">
    <location>
        <begin position="128"/>
        <end position="234"/>
    </location>
</feature>
<dbReference type="Pfam" id="PF00172">
    <property type="entry name" value="Zn_clus"/>
    <property type="match status" value="1"/>
</dbReference>
<reference evidence="3 4" key="1">
    <citation type="submission" date="2015-04" db="EMBL/GenBank/DDBJ databases">
        <title>Complete genome sequence of Schizopora paradoxa KUC8140, a cosmopolitan wood degrader in East Asia.</title>
        <authorList>
            <consortium name="DOE Joint Genome Institute"/>
            <person name="Min B."/>
            <person name="Park H."/>
            <person name="Jang Y."/>
            <person name="Kim J.-J."/>
            <person name="Kim K.H."/>
            <person name="Pangilinan J."/>
            <person name="Lipzen A."/>
            <person name="Riley R."/>
            <person name="Grigoriev I.V."/>
            <person name="Spatafora J.W."/>
            <person name="Choi I.-G."/>
        </authorList>
    </citation>
    <scope>NUCLEOTIDE SEQUENCE [LARGE SCALE GENOMIC DNA]</scope>
    <source>
        <strain evidence="3 4">KUC8140</strain>
    </source>
</reference>
<feature type="compositionally biased region" description="Polar residues" evidence="1">
    <location>
        <begin position="217"/>
        <end position="227"/>
    </location>
</feature>
<feature type="region of interest" description="Disordered" evidence="1">
    <location>
        <begin position="70"/>
        <end position="102"/>
    </location>
</feature>
<dbReference type="Proteomes" id="UP000053477">
    <property type="component" value="Unassembled WGS sequence"/>
</dbReference>
<organism evidence="3 4">
    <name type="scientific">Schizopora paradoxa</name>
    <dbReference type="NCBI Taxonomy" id="27342"/>
    <lineage>
        <taxon>Eukaryota</taxon>
        <taxon>Fungi</taxon>
        <taxon>Dikarya</taxon>
        <taxon>Basidiomycota</taxon>
        <taxon>Agaricomycotina</taxon>
        <taxon>Agaricomycetes</taxon>
        <taxon>Hymenochaetales</taxon>
        <taxon>Schizoporaceae</taxon>
        <taxon>Schizopora</taxon>
    </lineage>
</organism>
<evidence type="ECO:0000256" key="1">
    <source>
        <dbReference type="SAM" id="MobiDB-lite"/>
    </source>
</evidence>
<dbReference type="SMART" id="SM00066">
    <property type="entry name" value="GAL4"/>
    <property type="match status" value="1"/>
</dbReference>
<dbReference type="OrthoDB" id="5226580at2759"/>
<dbReference type="InterPro" id="IPR001138">
    <property type="entry name" value="Zn2Cys6_DnaBD"/>
</dbReference>
<dbReference type="CDD" id="cd00067">
    <property type="entry name" value="GAL4"/>
    <property type="match status" value="1"/>
</dbReference>
<sequence>MSRSNRLNAKNPEDARIIVGELTSALDKARLRKRAEQACTECSKHHRKCETDEGKSRCKRCDKNNIDCSFSARVSPSDHDSDSPTARGFPSTRGGYRSHYPGAAPAAVGGGYVHQSVDPRHAYADPRYAGTHQSASVSAQYPSDLSSQYPQYNAYNNSPPGSWSGSPGAPPQVQGGGMHGWNMQQQQQHPQHAVSQVPAGQVSYNTGHGHAYPHQPSAVQQRFSSDGTYYEDHQQMDPMLVRYPPPGQSYGQYISQAASGGSPGLGYYQQ</sequence>
<proteinExistence type="predicted"/>
<feature type="compositionally biased region" description="Polar residues" evidence="1">
    <location>
        <begin position="131"/>
        <end position="157"/>
    </location>
</feature>
<dbReference type="GO" id="GO:0008270">
    <property type="term" value="F:zinc ion binding"/>
    <property type="evidence" value="ECO:0007669"/>
    <property type="project" value="InterPro"/>
</dbReference>
<feature type="compositionally biased region" description="Low complexity" evidence="1">
    <location>
        <begin position="158"/>
        <end position="167"/>
    </location>
</feature>
<evidence type="ECO:0000313" key="3">
    <source>
        <dbReference type="EMBL" id="KLO10142.1"/>
    </source>
</evidence>
<dbReference type="InParanoid" id="A0A0H2REZ3"/>